<feature type="compositionally biased region" description="Basic and acidic residues" evidence="1">
    <location>
        <begin position="35"/>
        <end position="261"/>
    </location>
</feature>
<sequence length="593" mass="65927">MSTDDSNERRSNEGRSGDRAFDRGRPSRGDGSSSRADRPARRDGENAGRPRRDGDRPVRRDGDRPVRRDGDRPVRRDRESRPFPQDGDRPFRRDGDRPVRRDGDRPVRRDGESRPFRQDGDRPFRRDGDRPVRRDGDRPVRRDGESRPFRQDGDRPFRRDGDRPVRRDGDRPFRRDGDRPVRRDGESRPYRQDGDRPARRDGERPVRGDGESRPYRQDGDRPFRRDGDRPSYRGGDGRPARRDGAERGFTGGDRRPSRDSRPGAGAPRRFDRDDARATRPPQDRRERGPELPEDVTAFDLPGAARNELKTLSKDNADNVARHLAMAARVIDEDPALAHQHALAASRSAGRVGVVRETVAITAYAVGDFALALRELRTHRRITGSDEQLPLIVDSERGVGRPDRALEEGRAVDRSTLSVPVRVQLAIAMSGARLDLGQTDRALQELEIPEADPDRAFEWSPALFSARAAVLEELGRDAEAAEWQRRADIAAEALDAAAGVADREVIVVEEIDLIDDEGGVDVASGVIPVDDVDEDDVADESDEPVDDAGDGDVDPAEPDAGADLSDEEASVSDEDAADPDARETASDDEVEGSR</sequence>
<dbReference type="Proteomes" id="UP001261125">
    <property type="component" value="Unassembled WGS sequence"/>
</dbReference>
<comment type="caution">
    <text evidence="2">The sequence shown here is derived from an EMBL/GenBank/DDBJ whole genome shotgun (WGS) entry which is preliminary data.</text>
</comment>
<feature type="compositionally biased region" description="Basic and acidic residues" evidence="1">
    <location>
        <begin position="578"/>
        <end position="593"/>
    </location>
</feature>
<accession>A0ABU3SQ68</accession>
<dbReference type="EMBL" id="JAWDIT010000005">
    <property type="protein sequence ID" value="MDU0346958.1"/>
    <property type="molecule type" value="Genomic_DNA"/>
</dbReference>
<reference evidence="2 3" key="1">
    <citation type="submission" date="2023-09" db="EMBL/GenBank/DDBJ databases">
        <title>Microbacterium fusihabitans sp. nov., Microbacterium phycihabitans sp. nov., and Microbacterium cervinum sp. nov., isolated from dried seaweeds of beach.</title>
        <authorList>
            <person name="Lee S.D."/>
        </authorList>
    </citation>
    <scope>NUCLEOTIDE SEQUENCE [LARGE SCALE GENOMIC DNA]</scope>
    <source>
        <strain evidence="2 3">KSW2-29</strain>
    </source>
</reference>
<feature type="compositionally biased region" description="Basic and acidic residues" evidence="1">
    <location>
        <begin position="268"/>
        <end position="290"/>
    </location>
</feature>
<protein>
    <submittedName>
        <fullName evidence="2">Primosomal protein</fullName>
    </submittedName>
</protein>
<dbReference type="RefSeq" id="WP_316005164.1">
    <property type="nucleotide sequence ID" value="NZ_JAWDIT010000005.1"/>
</dbReference>
<feature type="region of interest" description="Disordered" evidence="1">
    <location>
        <begin position="526"/>
        <end position="593"/>
    </location>
</feature>
<keyword evidence="3" id="KW-1185">Reference proteome</keyword>
<name>A0ABU3SQ68_9MICO</name>
<feature type="compositionally biased region" description="Acidic residues" evidence="1">
    <location>
        <begin position="563"/>
        <end position="577"/>
    </location>
</feature>
<evidence type="ECO:0000313" key="3">
    <source>
        <dbReference type="Proteomes" id="UP001261125"/>
    </source>
</evidence>
<gene>
    <name evidence="2" type="ORF">RWH44_14755</name>
</gene>
<feature type="compositionally biased region" description="Acidic residues" evidence="1">
    <location>
        <begin position="529"/>
        <end position="556"/>
    </location>
</feature>
<evidence type="ECO:0000256" key="1">
    <source>
        <dbReference type="SAM" id="MobiDB-lite"/>
    </source>
</evidence>
<feature type="compositionally biased region" description="Basic and acidic residues" evidence="1">
    <location>
        <begin position="1"/>
        <end position="28"/>
    </location>
</feature>
<organism evidence="2 3">
    <name type="scientific">Microbacterium phycohabitans</name>
    <dbReference type="NCBI Taxonomy" id="3075993"/>
    <lineage>
        <taxon>Bacteria</taxon>
        <taxon>Bacillati</taxon>
        <taxon>Actinomycetota</taxon>
        <taxon>Actinomycetes</taxon>
        <taxon>Micrococcales</taxon>
        <taxon>Microbacteriaceae</taxon>
        <taxon>Microbacterium</taxon>
    </lineage>
</organism>
<proteinExistence type="predicted"/>
<feature type="region of interest" description="Disordered" evidence="1">
    <location>
        <begin position="1"/>
        <end position="297"/>
    </location>
</feature>
<evidence type="ECO:0000313" key="2">
    <source>
        <dbReference type="EMBL" id="MDU0346958.1"/>
    </source>
</evidence>